<keyword evidence="7 15" id="KW-0375">Hydrogen ion transport</keyword>
<evidence type="ECO:0000313" key="19">
    <source>
        <dbReference type="EMBL" id="EAU43192.1"/>
    </source>
</evidence>
<feature type="region of interest" description="Disordered" evidence="18">
    <location>
        <begin position="135"/>
        <end position="156"/>
    </location>
</feature>
<dbReference type="GO" id="GO:0046933">
    <property type="term" value="F:proton-transporting ATP synthase activity, rotational mechanism"/>
    <property type="evidence" value="ECO:0007669"/>
    <property type="project" value="UniProtKB-UniRule"/>
</dbReference>
<evidence type="ECO:0000256" key="5">
    <source>
        <dbReference type="ARBA" id="ARBA00022547"/>
    </source>
</evidence>
<dbReference type="EMBL" id="AATP01000001">
    <property type="protein sequence ID" value="EAU43192.1"/>
    <property type="molecule type" value="Genomic_DNA"/>
</dbReference>
<evidence type="ECO:0000256" key="15">
    <source>
        <dbReference type="HAMAP-Rule" id="MF_01398"/>
    </source>
</evidence>
<dbReference type="CDD" id="cd06503">
    <property type="entry name" value="ATP-synt_Fo_b"/>
    <property type="match status" value="1"/>
</dbReference>
<protein>
    <recommendedName>
        <fullName evidence="15">ATP synthase subunit b</fullName>
    </recommendedName>
    <alternativeName>
        <fullName evidence="15">ATP synthase F(0) sector subunit b</fullName>
    </alternativeName>
    <alternativeName>
        <fullName evidence="15">ATPase subunit I</fullName>
    </alternativeName>
    <alternativeName>
        <fullName evidence="15">F-type ATPase subunit b</fullName>
        <shortName evidence="15">F-ATPase subunit b</shortName>
    </alternativeName>
</protein>
<evidence type="ECO:0000256" key="4">
    <source>
        <dbReference type="ARBA" id="ARBA00022475"/>
    </source>
</evidence>
<evidence type="ECO:0000256" key="12">
    <source>
        <dbReference type="ARBA" id="ARBA00025198"/>
    </source>
</evidence>
<comment type="function">
    <text evidence="13">Component of the F(0) channel, it forms part of the peripheral stalk, linking F(1) to F(0). The b'-subunit is a diverged and duplicated form of b found in plants and photosynthetic bacteria.</text>
</comment>
<comment type="similarity">
    <text evidence="2 15 16">Belongs to the ATPase B chain family.</text>
</comment>
<dbReference type="HOGENOM" id="CLU_079215_6_1_5"/>
<keyword evidence="5 15" id="KW-0138">CF(0)</keyword>
<evidence type="ECO:0000256" key="9">
    <source>
        <dbReference type="ARBA" id="ARBA00023065"/>
    </source>
</evidence>
<feature type="transmembrane region" description="Helical" evidence="15">
    <location>
        <begin position="6"/>
        <end position="24"/>
    </location>
</feature>
<keyword evidence="3 15" id="KW-0813">Transport</keyword>
<dbReference type="GO" id="GO:0046961">
    <property type="term" value="F:proton-transporting ATPase activity, rotational mechanism"/>
    <property type="evidence" value="ECO:0007669"/>
    <property type="project" value="TreeGrafter"/>
</dbReference>
<evidence type="ECO:0000256" key="2">
    <source>
        <dbReference type="ARBA" id="ARBA00005513"/>
    </source>
</evidence>
<keyword evidence="11 15" id="KW-0066">ATP synthesis</keyword>
<sequence length="156" mass="17892">MDNSFWTLIALLVFFGVVFYVKGFRRINQSLDERSKRIRTELEEARELKEEAKQQLAEYQRRRREAEQEAQDIIEAAKREAQQMLAETAKKNKEFVERRTAMAEDQIAQAEADARKDIRTTAVDIAVAAAAKVISQREGTGQSMSDSIAAVRQRLN</sequence>
<dbReference type="PANTHER" id="PTHR33445:SF1">
    <property type="entry name" value="ATP SYNTHASE SUBUNIT B"/>
    <property type="match status" value="1"/>
</dbReference>
<keyword evidence="10 15" id="KW-0472">Membrane</keyword>
<accession>Q0G572</accession>
<name>Q0G572_9HYPH</name>
<evidence type="ECO:0000256" key="6">
    <source>
        <dbReference type="ARBA" id="ARBA00022692"/>
    </source>
</evidence>
<dbReference type="Proteomes" id="UP000004310">
    <property type="component" value="Unassembled WGS sequence"/>
</dbReference>
<evidence type="ECO:0000256" key="11">
    <source>
        <dbReference type="ARBA" id="ARBA00023310"/>
    </source>
</evidence>
<keyword evidence="6 15" id="KW-0812">Transmembrane</keyword>
<proteinExistence type="inferred from homology"/>
<dbReference type="GO" id="GO:0005886">
    <property type="term" value="C:plasma membrane"/>
    <property type="evidence" value="ECO:0007669"/>
    <property type="project" value="UniProtKB-SubCell"/>
</dbReference>
<comment type="subunit">
    <text evidence="14 15">F-type ATPases have 2 components, F(1) - the catalytic core - and F(0) - the membrane proton channel. F(1) has five subunits: alpha(3), beta(3), gamma(1), delta(1), epsilon(1). F(0) has three main subunits: a(1), b(2) and c(10-14). The alpha and beta chains form an alternating ring which encloses part of the gamma chain. F(1) is attached to F(0) by a central stalk formed by the gamma and epsilon chains, while a peripheral stalk is formed by the delta and b chains.</text>
</comment>
<evidence type="ECO:0000256" key="17">
    <source>
        <dbReference type="SAM" id="Coils"/>
    </source>
</evidence>
<evidence type="ECO:0000256" key="14">
    <source>
        <dbReference type="ARBA" id="ARBA00025830"/>
    </source>
</evidence>
<dbReference type="STRING" id="217511.GCA_001463845_00782"/>
<gene>
    <name evidence="15" type="primary">atpF</name>
    <name evidence="19" type="ORF">FP2506_10121</name>
</gene>
<evidence type="ECO:0000256" key="3">
    <source>
        <dbReference type="ARBA" id="ARBA00022448"/>
    </source>
</evidence>
<feature type="compositionally biased region" description="Polar residues" evidence="18">
    <location>
        <begin position="137"/>
        <end position="146"/>
    </location>
</feature>
<keyword evidence="20" id="KW-1185">Reference proteome</keyword>
<evidence type="ECO:0000256" key="10">
    <source>
        <dbReference type="ARBA" id="ARBA00023136"/>
    </source>
</evidence>
<comment type="caution">
    <text evidence="19">The sequence shown here is derived from an EMBL/GenBank/DDBJ whole genome shotgun (WGS) entry which is preliminary data.</text>
</comment>
<dbReference type="PANTHER" id="PTHR33445">
    <property type="entry name" value="ATP SYNTHASE SUBUNIT B', CHLOROPLASTIC"/>
    <property type="match status" value="1"/>
</dbReference>
<feature type="coiled-coil region" evidence="17">
    <location>
        <begin position="28"/>
        <end position="113"/>
    </location>
</feature>
<evidence type="ECO:0000256" key="8">
    <source>
        <dbReference type="ARBA" id="ARBA00022989"/>
    </source>
</evidence>
<dbReference type="InterPro" id="IPR050059">
    <property type="entry name" value="ATP_synthase_B_chain"/>
</dbReference>
<dbReference type="eggNOG" id="COG0711">
    <property type="taxonomic scope" value="Bacteria"/>
</dbReference>
<evidence type="ECO:0000256" key="16">
    <source>
        <dbReference type="RuleBase" id="RU003848"/>
    </source>
</evidence>
<organism evidence="19 20">
    <name type="scientific">Fulvimarina pelagi HTCC2506</name>
    <dbReference type="NCBI Taxonomy" id="314231"/>
    <lineage>
        <taxon>Bacteria</taxon>
        <taxon>Pseudomonadati</taxon>
        <taxon>Pseudomonadota</taxon>
        <taxon>Alphaproteobacteria</taxon>
        <taxon>Hyphomicrobiales</taxon>
        <taxon>Aurantimonadaceae</taxon>
        <taxon>Fulvimarina</taxon>
    </lineage>
</organism>
<keyword evidence="19" id="KW-0378">Hydrolase</keyword>
<comment type="function">
    <text evidence="12 15">F(1)F(0) ATP synthase produces ATP from ADP in the presence of a proton or sodium gradient. F-type ATPases consist of two structural domains, F(1) containing the extramembraneous catalytic core and F(0) containing the membrane proton channel, linked together by a central stalk and a peripheral stalk. During catalysis, ATP synthesis in the catalytic domain of F(1) is coupled via a rotary mechanism of the central stalk subunits to proton translocation.</text>
</comment>
<dbReference type="HAMAP" id="MF_01398">
    <property type="entry name" value="ATP_synth_b_bprime"/>
    <property type="match status" value="1"/>
</dbReference>
<keyword evidence="9 15" id="KW-0406">Ion transport</keyword>
<keyword evidence="17" id="KW-0175">Coiled coil</keyword>
<dbReference type="Pfam" id="PF00430">
    <property type="entry name" value="ATP-synt_B"/>
    <property type="match status" value="1"/>
</dbReference>
<keyword evidence="8 15" id="KW-1133">Transmembrane helix</keyword>
<keyword evidence="4 15" id="KW-1003">Cell membrane</keyword>
<evidence type="ECO:0000256" key="1">
    <source>
        <dbReference type="ARBA" id="ARBA00004377"/>
    </source>
</evidence>
<reference evidence="19 20" key="1">
    <citation type="journal article" date="2010" name="J. Bacteriol.">
        <title>Genome sequence of Fulvimarina pelagi HTCC2506T, a Mn(II)-oxidizing alphaproteobacterium possessing an aerobic anoxygenic photosynthetic gene cluster and Xanthorhodopsin.</title>
        <authorList>
            <person name="Kang I."/>
            <person name="Oh H.M."/>
            <person name="Lim S.I."/>
            <person name="Ferriera S."/>
            <person name="Giovannoni S.J."/>
            <person name="Cho J.C."/>
        </authorList>
    </citation>
    <scope>NUCLEOTIDE SEQUENCE [LARGE SCALE GENOMIC DNA]</scope>
    <source>
        <strain evidence="19 20">HTCC2506</strain>
    </source>
</reference>
<evidence type="ECO:0000256" key="13">
    <source>
        <dbReference type="ARBA" id="ARBA00025614"/>
    </source>
</evidence>
<evidence type="ECO:0000313" key="20">
    <source>
        <dbReference type="Proteomes" id="UP000004310"/>
    </source>
</evidence>
<dbReference type="GO" id="GO:0045259">
    <property type="term" value="C:proton-transporting ATP synthase complex"/>
    <property type="evidence" value="ECO:0007669"/>
    <property type="project" value="UniProtKB-KW"/>
</dbReference>
<dbReference type="GO" id="GO:0016787">
    <property type="term" value="F:hydrolase activity"/>
    <property type="evidence" value="ECO:0007669"/>
    <property type="project" value="UniProtKB-KW"/>
</dbReference>
<dbReference type="RefSeq" id="WP_007067166.1">
    <property type="nucleotide sequence ID" value="NZ_DS022272.1"/>
</dbReference>
<comment type="subcellular location">
    <subcellularLocation>
        <location evidence="1">Cell inner membrane</location>
        <topology evidence="1">Single-pass membrane protein</topology>
    </subcellularLocation>
    <subcellularLocation>
        <location evidence="15">Cell membrane</location>
        <topology evidence="15">Single-pass membrane protein</topology>
    </subcellularLocation>
</comment>
<evidence type="ECO:0000256" key="18">
    <source>
        <dbReference type="SAM" id="MobiDB-lite"/>
    </source>
</evidence>
<evidence type="ECO:0000256" key="7">
    <source>
        <dbReference type="ARBA" id="ARBA00022781"/>
    </source>
</evidence>
<dbReference type="AlphaFoldDB" id="Q0G572"/>
<dbReference type="InterPro" id="IPR002146">
    <property type="entry name" value="ATP_synth_b/b'su_bac/chlpt"/>
</dbReference>